<dbReference type="RefSeq" id="XP_064728827.1">
    <property type="nucleotide sequence ID" value="XM_064875562.1"/>
</dbReference>
<evidence type="ECO:0000313" key="2">
    <source>
        <dbReference type="EMBL" id="KAK5940737.1"/>
    </source>
</evidence>
<evidence type="ECO:0000256" key="1">
    <source>
        <dbReference type="SAM" id="MobiDB-lite"/>
    </source>
</evidence>
<feature type="compositionally biased region" description="Polar residues" evidence="1">
    <location>
        <begin position="40"/>
        <end position="51"/>
    </location>
</feature>
<feature type="region of interest" description="Disordered" evidence="1">
    <location>
        <begin position="1"/>
        <end position="51"/>
    </location>
</feature>
<comment type="caution">
    <text evidence="2">The sequence shown here is derived from an EMBL/GenBank/DDBJ whole genome shotgun (WGS) entry which is preliminary data.</text>
</comment>
<name>A0ABR0RJE2_9EURO</name>
<evidence type="ECO:0000313" key="3">
    <source>
        <dbReference type="Proteomes" id="UP001334248"/>
    </source>
</evidence>
<sequence>MDTAALAERIKKLREHTDPPPTTEQSPSFPTRYIEHEGAPSTSQDNLHGSTTPAQAAWTAIRSQIRQHRVPRTAASRIIDQTISKITANHPLTILATRALFNKLYLFFASIAQLHPDLLPPDINITKLKHLLHTGNQREHFMALRILLPPLRNLLKHLVDLDTDTTPSSLLRALACNGIINPTLAHHLVSNRAFNETKEILAAPAHLILTWKPVAVKRIAPEDKDLVGAYSRALWGIHLRVRDITNPPLSPSELQSMFGSHATPTSHANHHIPWESGAHKYKLIESDPFDITCTQNNLHTTSGPWGTAWRYLNMWLLFGGSRDKLLEIVFAIAAMLLGLNHHSLVEVLHVTAMFRGVEGPGSLVGVVEGLVPRDLEMVWDGEEAGVTRGEFYGLLCGGSFMGCCVGG</sequence>
<accession>A0ABR0RJE2</accession>
<reference evidence="2 3" key="1">
    <citation type="journal article" date="2023" name="Res Sq">
        <title>Genomic and morphological characterization of Knufia obscura isolated from the Mars 2020 spacecraft assembly facility.</title>
        <authorList>
            <person name="Chander A.M."/>
            <person name="Teixeira M.M."/>
            <person name="Singh N.K."/>
            <person name="Williams M.P."/>
            <person name="Parker C.W."/>
            <person name="Leo P."/>
            <person name="Stajich J.E."/>
            <person name="Torok T."/>
            <person name="Tighe S."/>
            <person name="Mason C.E."/>
            <person name="Venkateswaran K."/>
        </authorList>
    </citation>
    <scope>NUCLEOTIDE SEQUENCE [LARGE SCALE GENOMIC DNA]</scope>
    <source>
        <strain evidence="2 3">CCFEE 5817</strain>
    </source>
</reference>
<dbReference type="Proteomes" id="UP001334248">
    <property type="component" value="Unassembled WGS sequence"/>
</dbReference>
<proteinExistence type="predicted"/>
<protein>
    <submittedName>
        <fullName evidence="2">Uncharacterized protein</fullName>
    </submittedName>
</protein>
<keyword evidence="3" id="KW-1185">Reference proteome</keyword>
<dbReference type="EMBL" id="JAVHJV010000008">
    <property type="protein sequence ID" value="KAK5940737.1"/>
    <property type="molecule type" value="Genomic_DNA"/>
</dbReference>
<organism evidence="2 3">
    <name type="scientific">Knufia obscura</name>
    <dbReference type="NCBI Taxonomy" id="1635080"/>
    <lineage>
        <taxon>Eukaryota</taxon>
        <taxon>Fungi</taxon>
        <taxon>Dikarya</taxon>
        <taxon>Ascomycota</taxon>
        <taxon>Pezizomycotina</taxon>
        <taxon>Eurotiomycetes</taxon>
        <taxon>Chaetothyriomycetidae</taxon>
        <taxon>Chaetothyriales</taxon>
        <taxon>Trichomeriaceae</taxon>
        <taxon>Knufia</taxon>
    </lineage>
</organism>
<dbReference type="GeneID" id="90000603"/>
<gene>
    <name evidence="2" type="ORF">PMZ80_007154</name>
</gene>